<dbReference type="PROSITE" id="PS51384">
    <property type="entry name" value="FAD_FR"/>
    <property type="match status" value="1"/>
</dbReference>
<dbReference type="SUPFAM" id="SSF52343">
    <property type="entry name" value="Ferredoxin reductase-like, C-terminal NADP-linked domain"/>
    <property type="match status" value="1"/>
</dbReference>
<dbReference type="Proteomes" id="UP000034803">
    <property type="component" value="Unassembled WGS sequence"/>
</dbReference>
<dbReference type="PRINTS" id="PR00371">
    <property type="entry name" value="FPNCR"/>
</dbReference>
<dbReference type="AlphaFoldDB" id="A0A0F9YK65"/>
<dbReference type="InterPro" id="IPR017938">
    <property type="entry name" value="Riboflavin_synthase-like_b-brl"/>
</dbReference>
<accession>A0A0F9YK65</accession>
<evidence type="ECO:0000313" key="2">
    <source>
        <dbReference type="EMBL" id="KKP31894.1"/>
    </source>
</evidence>
<proteinExistence type="predicted"/>
<dbReference type="InterPro" id="IPR001709">
    <property type="entry name" value="Flavoprot_Pyr_Nucl_cyt_Rdtase"/>
</dbReference>
<dbReference type="InterPro" id="IPR001433">
    <property type="entry name" value="OxRdtase_FAD/NAD-bd"/>
</dbReference>
<sequence length="237" mass="26861">MYNNIMNLKLVKKVNEAKGTKSFFFEPDSIFTWTPGQYIYVILPKLNYPDIKGDTRDFTICSSPTEGNLLQITTRIREGSGYKKTLDELAIGGIVEGKGPFGTFLFDPSIYNKNNIFLAGGIGITPFRCFIKYNIDKKLNISMHLIYSNTNKDEIAFKEELKTLVNANNFLKLDFIISSEEGHLDEIKLKGLLPKGIYIESNFWIVGPPIFVTTMEAILRNLGVASDKIRIEKFTGY</sequence>
<dbReference type="GO" id="GO:0016491">
    <property type="term" value="F:oxidoreductase activity"/>
    <property type="evidence" value="ECO:0007669"/>
    <property type="project" value="InterPro"/>
</dbReference>
<organism evidence="2 3">
    <name type="scientific">Candidatus Woesebacteria bacterium GW2011_GWC2_31_9</name>
    <dbReference type="NCBI Taxonomy" id="1618586"/>
    <lineage>
        <taxon>Bacteria</taxon>
        <taxon>Candidatus Woeseibacteriota</taxon>
    </lineage>
</organism>
<dbReference type="InterPro" id="IPR039261">
    <property type="entry name" value="FNR_nucleotide-bd"/>
</dbReference>
<evidence type="ECO:0000313" key="3">
    <source>
        <dbReference type="Proteomes" id="UP000034803"/>
    </source>
</evidence>
<feature type="domain" description="FAD-binding FR-type" evidence="1">
    <location>
        <begin position="3"/>
        <end position="107"/>
    </location>
</feature>
<dbReference type="Gene3D" id="2.40.30.10">
    <property type="entry name" value="Translation factors"/>
    <property type="match status" value="1"/>
</dbReference>
<evidence type="ECO:0000259" key="1">
    <source>
        <dbReference type="PROSITE" id="PS51384"/>
    </source>
</evidence>
<reference evidence="2 3" key="1">
    <citation type="journal article" date="2015" name="Nature">
        <title>rRNA introns, odd ribosomes, and small enigmatic genomes across a large radiation of phyla.</title>
        <authorList>
            <person name="Brown C.T."/>
            <person name="Hug L.A."/>
            <person name="Thomas B.C."/>
            <person name="Sharon I."/>
            <person name="Castelle C.J."/>
            <person name="Singh A."/>
            <person name="Wilkins M.J."/>
            <person name="Williams K.H."/>
            <person name="Banfield J.F."/>
        </authorList>
    </citation>
    <scope>NUCLEOTIDE SEQUENCE [LARGE SCALE GENOMIC DNA]</scope>
</reference>
<protein>
    <submittedName>
        <fullName evidence="2">Oxidoreductase FAD/NAD(P)-binding domain protein</fullName>
    </submittedName>
</protein>
<comment type="caution">
    <text evidence="2">The sequence shown here is derived from an EMBL/GenBank/DDBJ whole genome shotgun (WGS) entry which is preliminary data.</text>
</comment>
<dbReference type="EMBL" id="LBOI01000004">
    <property type="protein sequence ID" value="KKP31894.1"/>
    <property type="molecule type" value="Genomic_DNA"/>
</dbReference>
<dbReference type="SUPFAM" id="SSF63380">
    <property type="entry name" value="Riboflavin synthase domain-like"/>
    <property type="match status" value="1"/>
</dbReference>
<gene>
    <name evidence="2" type="ORF">UR21_C0004G0030</name>
</gene>
<dbReference type="InterPro" id="IPR008333">
    <property type="entry name" value="Cbr1-like_FAD-bd_dom"/>
</dbReference>
<dbReference type="PANTHER" id="PTHR47354">
    <property type="entry name" value="NADH OXIDOREDUCTASE HCR"/>
    <property type="match status" value="1"/>
</dbReference>
<dbReference type="PRINTS" id="PR00406">
    <property type="entry name" value="CYTB5RDTASE"/>
</dbReference>
<dbReference type="Pfam" id="PF00970">
    <property type="entry name" value="FAD_binding_6"/>
    <property type="match status" value="1"/>
</dbReference>
<dbReference type="CDD" id="cd00322">
    <property type="entry name" value="FNR_like"/>
    <property type="match status" value="1"/>
</dbReference>
<dbReference type="InterPro" id="IPR017927">
    <property type="entry name" value="FAD-bd_FR_type"/>
</dbReference>
<dbReference type="PANTHER" id="PTHR47354:SF5">
    <property type="entry name" value="PROTEIN RFBI"/>
    <property type="match status" value="1"/>
</dbReference>
<dbReference type="Gene3D" id="3.40.50.80">
    <property type="entry name" value="Nucleotide-binding domain of ferredoxin-NADP reductase (FNR) module"/>
    <property type="match status" value="1"/>
</dbReference>
<dbReference type="Pfam" id="PF00175">
    <property type="entry name" value="NAD_binding_1"/>
    <property type="match status" value="1"/>
</dbReference>
<dbReference type="InterPro" id="IPR050415">
    <property type="entry name" value="MRET"/>
</dbReference>
<name>A0A0F9YK65_9BACT</name>